<dbReference type="EMBL" id="JBHSON010000166">
    <property type="protein sequence ID" value="MFC5754604.1"/>
    <property type="molecule type" value="Genomic_DNA"/>
</dbReference>
<sequence>MTRVLHVITGLEHGGAERQLALLLDHLPKDRVECEVAVLTHAGALGAGIRAGGVPVHEIGMRSNRDAAALPRLVRLIRKGRYDVVHTHLYRACVYGRVAAWLARTPRIVATEHSLGDGHIEGRRTTPGVRALYRASERLGHATVAVSPSVTRRLLDWGVRPARLVTITNAIDAGAFAFSAERRAAVRGALGIGPEEFVVGSTGRLVPSKSLDLLVRAFAGTGRTARPGSGDGRLLIVGSGPARPELEELAENLGVAGRTHFTGGTADVPGMLAAMDAYAAPSAHETFGLGVLEALAAGLPVLYRTCPAIDDLPSLMAPRVQRLPSWVAAWSAALDALPRTEAPTPARAAPPPLVGHYAVEARIAQLVDLYHEGPAAVRPVGGSALVAT</sequence>
<dbReference type="Pfam" id="PF00534">
    <property type="entry name" value="Glycos_transf_1"/>
    <property type="match status" value="1"/>
</dbReference>
<dbReference type="PANTHER" id="PTHR45947:SF3">
    <property type="entry name" value="SULFOQUINOVOSYL TRANSFERASE SQD2"/>
    <property type="match status" value="1"/>
</dbReference>
<dbReference type="Gene3D" id="3.40.50.2000">
    <property type="entry name" value="Glycogen Phosphorylase B"/>
    <property type="match status" value="2"/>
</dbReference>
<evidence type="ECO:0000256" key="1">
    <source>
        <dbReference type="ARBA" id="ARBA00022676"/>
    </source>
</evidence>
<protein>
    <submittedName>
        <fullName evidence="5">Glycosyltransferase</fullName>
    </submittedName>
</protein>
<dbReference type="PANTHER" id="PTHR45947">
    <property type="entry name" value="SULFOQUINOVOSYL TRANSFERASE SQD2"/>
    <property type="match status" value="1"/>
</dbReference>
<evidence type="ECO:0000313" key="5">
    <source>
        <dbReference type="EMBL" id="MFC5754604.1"/>
    </source>
</evidence>
<dbReference type="Pfam" id="PF13439">
    <property type="entry name" value="Glyco_transf_4"/>
    <property type="match status" value="1"/>
</dbReference>
<proteinExistence type="predicted"/>
<keyword evidence="6" id="KW-1185">Reference proteome</keyword>
<dbReference type="InterPro" id="IPR050194">
    <property type="entry name" value="Glycosyltransferase_grp1"/>
</dbReference>
<evidence type="ECO:0000259" key="3">
    <source>
        <dbReference type="Pfam" id="PF00534"/>
    </source>
</evidence>
<dbReference type="RefSeq" id="WP_378292873.1">
    <property type="nucleotide sequence ID" value="NZ_JBHSON010000166.1"/>
</dbReference>
<dbReference type="InterPro" id="IPR028098">
    <property type="entry name" value="Glyco_trans_4-like_N"/>
</dbReference>
<evidence type="ECO:0000256" key="2">
    <source>
        <dbReference type="ARBA" id="ARBA00022679"/>
    </source>
</evidence>
<keyword evidence="2" id="KW-0808">Transferase</keyword>
<comment type="caution">
    <text evidence="5">The sequence shown here is derived from an EMBL/GenBank/DDBJ whole genome shotgun (WGS) entry which is preliminary data.</text>
</comment>
<organism evidence="5 6">
    <name type="scientific">Actinomadura rugatobispora</name>
    <dbReference type="NCBI Taxonomy" id="1994"/>
    <lineage>
        <taxon>Bacteria</taxon>
        <taxon>Bacillati</taxon>
        <taxon>Actinomycetota</taxon>
        <taxon>Actinomycetes</taxon>
        <taxon>Streptosporangiales</taxon>
        <taxon>Thermomonosporaceae</taxon>
        <taxon>Actinomadura</taxon>
    </lineage>
</organism>
<dbReference type="Proteomes" id="UP001596074">
    <property type="component" value="Unassembled WGS sequence"/>
</dbReference>
<feature type="domain" description="Glycosyl transferase family 1" evidence="3">
    <location>
        <begin position="187"/>
        <end position="304"/>
    </location>
</feature>
<evidence type="ECO:0000259" key="4">
    <source>
        <dbReference type="Pfam" id="PF13439"/>
    </source>
</evidence>
<name>A0ABW1AJ86_9ACTN</name>
<evidence type="ECO:0000313" key="6">
    <source>
        <dbReference type="Proteomes" id="UP001596074"/>
    </source>
</evidence>
<reference evidence="6" key="1">
    <citation type="journal article" date="2019" name="Int. J. Syst. Evol. Microbiol.">
        <title>The Global Catalogue of Microorganisms (GCM) 10K type strain sequencing project: providing services to taxonomists for standard genome sequencing and annotation.</title>
        <authorList>
            <consortium name="The Broad Institute Genomics Platform"/>
            <consortium name="The Broad Institute Genome Sequencing Center for Infectious Disease"/>
            <person name="Wu L."/>
            <person name="Ma J."/>
        </authorList>
    </citation>
    <scope>NUCLEOTIDE SEQUENCE [LARGE SCALE GENOMIC DNA]</scope>
    <source>
        <strain evidence="6">KCTC 42087</strain>
    </source>
</reference>
<keyword evidence="1" id="KW-0328">Glycosyltransferase</keyword>
<dbReference type="InterPro" id="IPR001296">
    <property type="entry name" value="Glyco_trans_1"/>
</dbReference>
<dbReference type="SUPFAM" id="SSF53756">
    <property type="entry name" value="UDP-Glycosyltransferase/glycogen phosphorylase"/>
    <property type="match status" value="1"/>
</dbReference>
<gene>
    <name evidence="5" type="ORF">ACFPZN_54085</name>
</gene>
<accession>A0ABW1AJ86</accession>
<feature type="domain" description="Glycosyltransferase subfamily 4-like N-terminal" evidence="4">
    <location>
        <begin position="14"/>
        <end position="172"/>
    </location>
</feature>